<dbReference type="EMBL" id="SIHI01000057">
    <property type="protein sequence ID" value="TWT40052.1"/>
    <property type="molecule type" value="Genomic_DNA"/>
</dbReference>
<dbReference type="Proteomes" id="UP000317243">
    <property type="component" value="Unassembled WGS sequence"/>
</dbReference>
<dbReference type="FunFam" id="1.10.510.10:FF:000021">
    <property type="entry name" value="Serine/threonine protein kinase"/>
    <property type="match status" value="1"/>
</dbReference>
<dbReference type="PROSITE" id="PS00108">
    <property type="entry name" value="PROTEIN_KINASE_ST"/>
    <property type="match status" value="1"/>
</dbReference>
<evidence type="ECO:0000313" key="11">
    <source>
        <dbReference type="EMBL" id="TWT40052.1"/>
    </source>
</evidence>
<feature type="compositionally biased region" description="Basic and acidic residues" evidence="9">
    <location>
        <begin position="469"/>
        <end position="478"/>
    </location>
</feature>
<keyword evidence="12" id="KW-1185">Reference proteome</keyword>
<dbReference type="SUPFAM" id="SSF56112">
    <property type="entry name" value="Protein kinase-like (PK-like)"/>
    <property type="match status" value="1"/>
</dbReference>
<feature type="domain" description="Protein kinase" evidence="10">
    <location>
        <begin position="182"/>
        <end position="444"/>
    </location>
</feature>
<dbReference type="Gene3D" id="1.10.510.10">
    <property type="entry name" value="Transferase(Phosphotransferase) domain 1"/>
    <property type="match status" value="1"/>
</dbReference>
<dbReference type="Gene3D" id="3.30.200.20">
    <property type="entry name" value="Phosphorylase Kinase, domain 1"/>
    <property type="match status" value="1"/>
</dbReference>
<dbReference type="GO" id="GO:0004674">
    <property type="term" value="F:protein serine/threonine kinase activity"/>
    <property type="evidence" value="ECO:0007669"/>
    <property type="project" value="UniProtKB-KW"/>
</dbReference>
<dbReference type="InterPro" id="IPR001680">
    <property type="entry name" value="WD40_rpt"/>
</dbReference>
<dbReference type="PROSITE" id="PS00107">
    <property type="entry name" value="PROTEIN_KINASE_ATP"/>
    <property type="match status" value="1"/>
</dbReference>
<evidence type="ECO:0000256" key="6">
    <source>
        <dbReference type="ARBA" id="ARBA00022840"/>
    </source>
</evidence>
<evidence type="ECO:0000259" key="10">
    <source>
        <dbReference type="PROSITE" id="PS50011"/>
    </source>
</evidence>
<dbReference type="InterPro" id="IPR008271">
    <property type="entry name" value="Ser/Thr_kinase_AS"/>
</dbReference>
<feature type="compositionally biased region" description="Basic and acidic residues" evidence="9">
    <location>
        <begin position="451"/>
        <end position="461"/>
    </location>
</feature>
<evidence type="ECO:0000256" key="2">
    <source>
        <dbReference type="ARBA" id="ARBA00022527"/>
    </source>
</evidence>
<dbReference type="RefSeq" id="WP_146512314.1">
    <property type="nucleotide sequence ID" value="NZ_SIHI01000057.1"/>
</dbReference>
<proteinExistence type="predicted"/>
<dbReference type="PANTHER" id="PTHR43289:SF6">
    <property type="entry name" value="SERINE_THREONINE-PROTEIN KINASE NEKL-3"/>
    <property type="match status" value="1"/>
</dbReference>
<dbReference type="InterPro" id="IPR032675">
    <property type="entry name" value="LRR_dom_sf"/>
</dbReference>
<evidence type="ECO:0000256" key="1">
    <source>
        <dbReference type="ARBA" id="ARBA00012513"/>
    </source>
</evidence>
<dbReference type="InterPro" id="IPR011009">
    <property type="entry name" value="Kinase-like_dom_sf"/>
</dbReference>
<dbReference type="SMART" id="SM00220">
    <property type="entry name" value="S_TKc"/>
    <property type="match status" value="1"/>
</dbReference>
<keyword evidence="7" id="KW-0853">WD repeat</keyword>
<dbReference type="GO" id="GO:0005524">
    <property type="term" value="F:ATP binding"/>
    <property type="evidence" value="ECO:0007669"/>
    <property type="project" value="UniProtKB-UniRule"/>
</dbReference>
<feature type="region of interest" description="Disordered" evidence="9">
    <location>
        <begin position="575"/>
        <end position="594"/>
    </location>
</feature>
<accession>A0A5C5VR70</accession>
<evidence type="ECO:0000256" key="7">
    <source>
        <dbReference type="PROSITE-ProRule" id="PRU00221"/>
    </source>
</evidence>
<evidence type="ECO:0000256" key="8">
    <source>
        <dbReference type="PROSITE-ProRule" id="PRU10141"/>
    </source>
</evidence>
<feature type="repeat" description="WD" evidence="7">
    <location>
        <begin position="1060"/>
        <end position="1092"/>
    </location>
</feature>
<dbReference type="Gene3D" id="2.60.120.560">
    <property type="entry name" value="Exo-inulinase, domain 1"/>
    <property type="match status" value="1"/>
</dbReference>
<dbReference type="InterPro" id="IPR010496">
    <property type="entry name" value="AL/BT2_dom"/>
</dbReference>
<feature type="region of interest" description="Disordered" evidence="9">
    <location>
        <begin position="157"/>
        <end position="176"/>
    </location>
</feature>
<reference evidence="11 12" key="1">
    <citation type="submission" date="2019-02" db="EMBL/GenBank/DDBJ databases">
        <title>Deep-cultivation of Planctomycetes and their phenomic and genomic characterization uncovers novel biology.</title>
        <authorList>
            <person name="Wiegand S."/>
            <person name="Jogler M."/>
            <person name="Boedeker C."/>
            <person name="Pinto D."/>
            <person name="Vollmers J."/>
            <person name="Rivas-Marin E."/>
            <person name="Kohn T."/>
            <person name="Peeters S.H."/>
            <person name="Heuer A."/>
            <person name="Rast P."/>
            <person name="Oberbeckmann S."/>
            <person name="Bunk B."/>
            <person name="Jeske O."/>
            <person name="Meyerdierks A."/>
            <person name="Storesund J.E."/>
            <person name="Kallscheuer N."/>
            <person name="Luecker S."/>
            <person name="Lage O.M."/>
            <person name="Pohl T."/>
            <person name="Merkel B.J."/>
            <person name="Hornburger P."/>
            <person name="Mueller R.-W."/>
            <person name="Bruemmer F."/>
            <person name="Labrenz M."/>
            <person name="Spormann A.M."/>
            <person name="Op Den Camp H."/>
            <person name="Overmann J."/>
            <person name="Amann R."/>
            <person name="Jetten M.S.M."/>
            <person name="Mascher T."/>
            <person name="Medema M.H."/>
            <person name="Devos D.P."/>
            <person name="Kaster A.-K."/>
            <person name="Ovreas L."/>
            <person name="Rohde M."/>
            <person name="Galperin M.Y."/>
            <person name="Jogler C."/>
        </authorList>
    </citation>
    <scope>NUCLEOTIDE SEQUENCE [LARGE SCALE GENOMIC DNA]</scope>
    <source>
        <strain evidence="11 12">KOR42</strain>
    </source>
</reference>
<keyword evidence="5 11" id="KW-0418">Kinase</keyword>
<evidence type="ECO:0000256" key="9">
    <source>
        <dbReference type="SAM" id="MobiDB-lite"/>
    </source>
</evidence>
<dbReference type="Pfam" id="PF00069">
    <property type="entry name" value="Pkinase"/>
    <property type="match status" value="1"/>
</dbReference>
<sequence length="1366" mass="152611">MVDAKAIANLNDVERNELERLLMEFDEGWAPDLLAKSAHRLSQDGSEEFRHLVTVELIKIDIHRRWATGTPVTVEEYLEEFPSSSTLPASVVELLMAEFQARRLLEPQLEVSSFQSRFPDHYPLLCQAVAESGDSIFSMKNPAETISTSHAKASVETSRVAHPGKHKHPQTKPSLPETFGRYKIIRELGSGAMGAVYLAHDTQLDRQVALKTPSFSGGKDHEMIARFYLEARAAAKIHHRNICPIHDVGEINGRHFISMAYVRGRSMSEYINPNKLPPFKACAALIQRLADAMAEAHRHNVIHRDLKPSNIMIDTKREPVVMDFGLARQTDSESRMTQSGMIVGTPAYMSPEQVTGNSPQVTPAVDIYALGVILYELLTGQLPFRGTISQVIYKITYEEPVHPSEIRARLDLRLESICLKMMAKKVEDRYSSMEEVSSDLKAYLQQRRVAATDKKRSRSQESVEYSESAAKDRDSRELTETEAINGFLAATSSQQAKHTVIESAPGQLIDTSSDRKVHRRTKPQSSRCKNRSLFQAGMLAGGLALIFGVIIVFKGGKVELDESSNAVVDIAEDGSITITPEDPEPKRPTTSTSNSQSLWINLFDGKTLDGWSPVGENGWRIEDNTIVGTTAKRKHGWLRSDETFDDFDLELEYRLSDASNSGVFLRAKQDGDIHGKGLLEIQLLDDTATMFANIVPVNRTGSLHGHIAASPSLRIQPNQWHTLSVILEGEELQVSIDSQKVVSGKIPPGYSEAGHIGLQLYDSKVQFRNIRVKELTKPLSLAGNPRPELDSLSEGATRLEPKEINAANFEKQFTIQNEGGGNQFAVSPDGLQIVTTGSGSPGRFTFWDLRTQEVISQFTDPAHAGMGTRDLQFSPDGTHILYVINKFVKVLNLKTQTIEQEYEFPAKPMLVVFPKQTIAAVIHYEREIHQRDRARVPQRLRILNWASGEEMHDQAMEFSRNISITPDEKFLFRSRENYHVRHAIEWDGATLTLGRGVQFEKTSRTRSQLTFSPDGRYAANSIKSKSGMAVMLDVATARIVRYLEPELARSNNESHEYGASVAFSSDGSQIITANHLGRIALWDCESGDLVREITKFTKSSNHWAPRMQVSSRGQLFIGMNPIEVWGPGSQEVTELSADEFPQGEDDRQTAQHIVRELNAAVDLADHKWTWKELPAGEIRVKGVFFQGEGGRLVSDQDLVMLQKLKNLESIDFGQTAITSDGFRSLTALKTLKKLSFSVEALTDDVLARLSVLPLLESIELLHTDVTDDGLKTLAHFPALRYLSLSVSPKQKFGPAFLTDDCLRHLDSITRLEQLSLFGPSFTDAGIEHLLRLDDLDCIRIWAPNITDSGIQKLREHLPECEIMDKR</sequence>
<keyword evidence="2" id="KW-0723">Serine/threonine-protein kinase</keyword>
<dbReference type="OrthoDB" id="267889at2"/>
<gene>
    <name evidence="11" type="primary">prkC_16</name>
    <name evidence="11" type="ORF">KOR42_50190</name>
</gene>
<keyword evidence="6 8" id="KW-0067">ATP-binding</keyword>
<evidence type="ECO:0000313" key="12">
    <source>
        <dbReference type="Proteomes" id="UP000317243"/>
    </source>
</evidence>
<dbReference type="PROSITE" id="PS50082">
    <property type="entry name" value="WD_REPEATS_2"/>
    <property type="match status" value="1"/>
</dbReference>
<dbReference type="GO" id="GO:0016787">
    <property type="term" value="F:hydrolase activity"/>
    <property type="evidence" value="ECO:0007669"/>
    <property type="project" value="InterPro"/>
</dbReference>
<evidence type="ECO:0000256" key="4">
    <source>
        <dbReference type="ARBA" id="ARBA00022741"/>
    </source>
</evidence>
<comment type="caution">
    <text evidence="11">The sequence shown here is derived from an EMBL/GenBank/DDBJ whole genome shotgun (WGS) entry which is preliminary data.</text>
</comment>
<name>A0A5C5VR70_9PLAN</name>
<dbReference type="Pfam" id="PF06439">
    <property type="entry name" value="3keto-disac_hyd"/>
    <property type="match status" value="1"/>
</dbReference>
<protein>
    <recommendedName>
        <fullName evidence="1">non-specific serine/threonine protein kinase</fullName>
        <ecNumber evidence="1">2.7.11.1</ecNumber>
    </recommendedName>
</protein>
<keyword evidence="3 11" id="KW-0808">Transferase</keyword>
<dbReference type="InterPro" id="IPR015943">
    <property type="entry name" value="WD40/YVTN_repeat-like_dom_sf"/>
</dbReference>
<dbReference type="CDD" id="cd14014">
    <property type="entry name" value="STKc_PknB_like"/>
    <property type="match status" value="1"/>
</dbReference>
<feature type="region of interest" description="Disordered" evidence="9">
    <location>
        <begin position="451"/>
        <end position="478"/>
    </location>
</feature>
<evidence type="ECO:0000256" key="5">
    <source>
        <dbReference type="ARBA" id="ARBA00022777"/>
    </source>
</evidence>
<dbReference type="SUPFAM" id="SSF52047">
    <property type="entry name" value="RNI-like"/>
    <property type="match status" value="1"/>
</dbReference>
<evidence type="ECO:0000256" key="3">
    <source>
        <dbReference type="ARBA" id="ARBA00022679"/>
    </source>
</evidence>
<feature type="binding site" evidence="8">
    <location>
        <position position="211"/>
    </location>
    <ligand>
        <name>ATP</name>
        <dbReference type="ChEBI" id="CHEBI:30616"/>
    </ligand>
</feature>
<organism evidence="11 12">
    <name type="scientific">Thalassoglobus neptunius</name>
    <dbReference type="NCBI Taxonomy" id="1938619"/>
    <lineage>
        <taxon>Bacteria</taxon>
        <taxon>Pseudomonadati</taxon>
        <taxon>Planctomycetota</taxon>
        <taxon>Planctomycetia</taxon>
        <taxon>Planctomycetales</taxon>
        <taxon>Planctomycetaceae</taxon>
        <taxon>Thalassoglobus</taxon>
    </lineage>
</organism>
<dbReference type="SUPFAM" id="SSF82171">
    <property type="entry name" value="DPP6 N-terminal domain-like"/>
    <property type="match status" value="1"/>
</dbReference>
<dbReference type="Gene3D" id="2.130.10.10">
    <property type="entry name" value="YVTN repeat-like/Quinoprotein amine dehydrogenase"/>
    <property type="match status" value="1"/>
</dbReference>
<dbReference type="InterPro" id="IPR000719">
    <property type="entry name" value="Prot_kinase_dom"/>
</dbReference>
<dbReference type="Gene3D" id="3.80.10.10">
    <property type="entry name" value="Ribonuclease Inhibitor"/>
    <property type="match status" value="2"/>
</dbReference>
<keyword evidence="4 8" id="KW-0547">Nucleotide-binding</keyword>
<dbReference type="PROSITE" id="PS50011">
    <property type="entry name" value="PROTEIN_KINASE_DOM"/>
    <property type="match status" value="1"/>
</dbReference>
<dbReference type="PANTHER" id="PTHR43289">
    <property type="entry name" value="MITOGEN-ACTIVATED PROTEIN KINASE KINASE KINASE 20-RELATED"/>
    <property type="match status" value="1"/>
</dbReference>
<dbReference type="InterPro" id="IPR017441">
    <property type="entry name" value="Protein_kinase_ATP_BS"/>
</dbReference>
<dbReference type="EC" id="2.7.11.1" evidence="1"/>